<feature type="non-terminal residue" evidence="2">
    <location>
        <position position="408"/>
    </location>
</feature>
<evidence type="ECO:0000256" key="1">
    <source>
        <dbReference type="SAM" id="MobiDB-lite"/>
    </source>
</evidence>
<dbReference type="EMBL" id="BRYB01001943">
    <property type="protein sequence ID" value="GMI36823.1"/>
    <property type="molecule type" value="Genomic_DNA"/>
</dbReference>
<keyword evidence="3" id="KW-1185">Reference proteome</keyword>
<evidence type="ECO:0000313" key="2">
    <source>
        <dbReference type="EMBL" id="GMI36823.1"/>
    </source>
</evidence>
<feature type="region of interest" description="Disordered" evidence="1">
    <location>
        <begin position="1"/>
        <end position="28"/>
    </location>
</feature>
<sequence length="408" mass="43519">MRAIEISKSRAADPQNPPKTHKGHGAHNASRSRVFAAFLLERFLSPAPPGPVLDVAGGSGEVAVRLSFCHRVECVLLEPREADLRRTFEKRVLPFLPKKHQARLRARAPGEYEALLAAHLPSQRVARFLPGEPLLAGCSLLLGLHADEVTEPIVRAALAHGKACAVVPCCVFPSLFKERRLPDGRQVRTVEQLVAYLVGLHPSLKARPLPFPGRNVAVYRYPRRLRRAQLPLFLGDYARPALLLGHGRGNQYADAAAALAAVLPLLEGADLLVYGGDAPDPSQPCLGLLMREVSAALPLLPVLAVAREARAGELDALGWVTHVLPYEGAELGGVKGGAAVGATGVYLDPELLPPGGARVVCAGGGRIAREEVAYARAKGYEVRYVRAAARNGGGYGDVDALFAGLDID</sequence>
<proteinExistence type="predicted"/>
<comment type="caution">
    <text evidence="2">The sequence shown here is derived from an EMBL/GenBank/DDBJ whole genome shotgun (WGS) entry which is preliminary data.</text>
</comment>
<evidence type="ECO:0000313" key="3">
    <source>
        <dbReference type="Proteomes" id="UP001165060"/>
    </source>
</evidence>
<feature type="compositionally biased region" description="Basic and acidic residues" evidence="1">
    <location>
        <begin position="1"/>
        <end position="11"/>
    </location>
</feature>
<name>A0ABQ6N0S0_9STRA</name>
<organism evidence="2 3">
    <name type="scientific">Tetraparma gracilis</name>
    <dbReference type="NCBI Taxonomy" id="2962635"/>
    <lineage>
        <taxon>Eukaryota</taxon>
        <taxon>Sar</taxon>
        <taxon>Stramenopiles</taxon>
        <taxon>Ochrophyta</taxon>
        <taxon>Bolidophyceae</taxon>
        <taxon>Parmales</taxon>
        <taxon>Triparmaceae</taxon>
        <taxon>Tetraparma</taxon>
    </lineage>
</organism>
<accession>A0ABQ6N0S0</accession>
<reference evidence="2 3" key="1">
    <citation type="journal article" date="2023" name="Commun. Biol.">
        <title>Genome analysis of Parmales, the sister group of diatoms, reveals the evolutionary specialization of diatoms from phago-mixotrophs to photoautotrophs.</title>
        <authorList>
            <person name="Ban H."/>
            <person name="Sato S."/>
            <person name="Yoshikawa S."/>
            <person name="Yamada K."/>
            <person name="Nakamura Y."/>
            <person name="Ichinomiya M."/>
            <person name="Sato N."/>
            <person name="Blanc-Mathieu R."/>
            <person name="Endo H."/>
            <person name="Kuwata A."/>
            <person name="Ogata H."/>
        </authorList>
    </citation>
    <scope>NUCLEOTIDE SEQUENCE [LARGE SCALE GENOMIC DNA]</scope>
</reference>
<dbReference type="PANTHER" id="PTHR36971">
    <property type="entry name" value="UNNAMED PRODUCT"/>
    <property type="match status" value="1"/>
</dbReference>
<dbReference type="Proteomes" id="UP001165060">
    <property type="component" value="Unassembled WGS sequence"/>
</dbReference>
<dbReference type="PANTHER" id="PTHR36971:SF1">
    <property type="entry name" value="METHYLTRANSFERASE DOMAIN-CONTAINING PROTEIN"/>
    <property type="match status" value="1"/>
</dbReference>
<gene>
    <name evidence="2" type="ORF">TeGR_g13517</name>
</gene>
<protein>
    <submittedName>
        <fullName evidence="2">Uncharacterized protein</fullName>
    </submittedName>
</protein>